<dbReference type="EMBL" id="JAGGKT010000009">
    <property type="protein sequence ID" value="MBP1932968.1"/>
    <property type="molecule type" value="Genomic_DNA"/>
</dbReference>
<proteinExistence type="predicted"/>
<dbReference type="RefSeq" id="WP_209811005.1">
    <property type="nucleotide sequence ID" value="NZ_JAGGKT010000009.1"/>
</dbReference>
<accession>A0ABS4GRR3</accession>
<evidence type="ECO:0000313" key="2">
    <source>
        <dbReference type="Proteomes" id="UP001519343"/>
    </source>
</evidence>
<name>A0ABS4GRR3_9BACL</name>
<sequence>MKHDDDLLKYFQIHDKTEIYKRKMEKFKNVDQSKYKRYLAKYLKNLNEENDYYGQLFYPSKKNKNELSFSYRSDKG</sequence>
<organism evidence="1 2">
    <name type="scientific">Ammoniphilus resinae</name>
    <dbReference type="NCBI Taxonomy" id="861532"/>
    <lineage>
        <taxon>Bacteria</taxon>
        <taxon>Bacillati</taxon>
        <taxon>Bacillota</taxon>
        <taxon>Bacilli</taxon>
        <taxon>Bacillales</taxon>
        <taxon>Paenibacillaceae</taxon>
        <taxon>Aneurinibacillus group</taxon>
        <taxon>Ammoniphilus</taxon>
    </lineage>
</organism>
<comment type="caution">
    <text evidence="1">The sequence shown here is derived from an EMBL/GenBank/DDBJ whole genome shotgun (WGS) entry which is preliminary data.</text>
</comment>
<protein>
    <submittedName>
        <fullName evidence="1">Hemerythrin superfamily protein</fullName>
    </submittedName>
</protein>
<dbReference type="Proteomes" id="UP001519343">
    <property type="component" value="Unassembled WGS sequence"/>
</dbReference>
<reference evidence="1 2" key="1">
    <citation type="submission" date="2021-03" db="EMBL/GenBank/DDBJ databases">
        <title>Genomic Encyclopedia of Type Strains, Phase IV (KMG-IV): sequencing the most valuable type-strain genomes for metagenomic binning, comparative biology and taxonomic classification.</title>
        <authorList>
            <person name="Goeker M."/>
        </authorList>
    </citation>
    <scope>NUCLEOTIDE SEQUENCE [LARGE SCALE GENOMIC DNA]</scope>
    <source>
        <strain evidence="1 2">DSM 24738</strain>
    </source>
</reference>
<evidence type="ECO:0000313" key="1">
    <source>
        <dbReference type="EMBL" id="MBP1932968.1"/>
    </source>
</evidence>
<keyword evidence="2" id="KW-1185">Reference proteome</keyword>
<gene>
    <name evidence="1" type="ORF">J2Z37_002979</name>
</gene>